<dbReference type="GO" id="GO:0016787">
    <property type="term" value="F:hydrolase activity"/>
    <property type="evidence" value="ECO:0007669"/>
    <property type="project" value="UniProtKB-KW"/>
</dbReference>
<proteinExistence type="predicted"/>
<dbReference type="SUPFAM" id="SSF53474">
    <property type="entry name" value="alpha/beta-Hydrolases"/>
    <property type="match status" value="1"/>
</dbReference>
<dbReference type="Pfam" id="PF00756">
    <property type="entry name" value="Esterase"/>
    <property type="match status" value="1"/>
</dbReference>
<name>A0ABU5EPN0_9FLAO</name>
<dbReference type="InterPro" id="IPR050583">
    <property type="entry name" value="Mycobacterial_A85_antigen"/>
</dbReference>
<comment type="caution">
    <text evidence="1">The sequence shown here is derived from an EMBL/GenBank/DDBJ whole genome shotgun (WGS) entry which is preliminary data.</text>
</comment>
<dbReference type="Proteomes" id="UP001285855">
    <property type="component" value="Unassembled WGS sequence"/>
</dbReference>
<evidence type="ECO:0000313" key="1">
    <source>
        <dbReference type="EMBL" id="MDY2588414.1"/>
    </source>
</evidence>
<sequence>MIEAPQLDTLKTIWVYLPKNYQNSKKVYPVIYMHDAQNLFDEETSYVGEWHVDEYLDSITQNESIIVGIEHGNEKRIDELTPYNHEKYGGGNGDAYITFIKNTLKPHVDSYYRTKPEVENTVIFGSSLGGLISFYAVITYPETFGKAGIFSPAFWFSEKIYDLVTAVDIPKTSSFYFLAGDNESETMVPNLMRMIKLLKSMGVNDKKIQSHIVKGGEHNEKLWSENFGTAYQWLMTNY</sequence>
<protein>
    <submittedName>
        <fullName evidence="1">Alpha/beta hydrolase-fold protein</fullName>
    </submittedName>
</protein>
<dbReference type="EMBL" id="JAXDAE010000016">
    <property type="protein sequence ID" value="MDY2588414.1"/>
    <property type="molecule type" value="Genomic_DNA"/>
</dbReference>
<gene>
    <name evidence="1" type="ORF">SNF14_13780</name>
</gene>
<dbReference type="InterPro" id="IPR029058">
    <property type="entry name" value="AB_hydrolase_fold"/>
</dbReference>
<dbReference type="Gene3D" id="3.40.50.1820">
    <property type="entry name" value="alpha/beta hydrolase"/>
    <property type="match status" value="1"/>
</dbReference>
<reference evidence="1 2" key="1">
    <citation type="submission" date="2023-11" db="EMBL/GenBank/DDBJ databases">
        <title>Winogradskyella pelagius sp. nov., isolated from coastal sediment.</title>
        <authorList>
            <person name="Li F."/>
        </authorList>
    </citation>
    <scope>NUCLEOTIDE SEQUENCE [LARGE SCALE GENOMIC DNA]</scope>
    <source>
        <strain evidence="1 2">KCTC 23502</strain>
    </source>
</reference>
<keyword evidence="2" id="KW-1185">Reference proteome</keyword>
<dbReference type="RefSeq" id="WP_386133913.1">
    <property type="nucleotide sequence ID" value="NZ_JBHTJQ010000004.1"/>
</dbReference>
<dbReference type="InterPro" id="IPR000801">
    <property type="entry name" value="Esterase-like"/>
</dbReference>
<dbReference type="PANTHER" id="PTHR48098">
    <property type="entry name" value="ENTEROCHELIN ESTERASE-RELATED"/>
    <property type="match status" value="1"/>
</dbReference>
<accession>A0ABU5EPN0</accession>
<dbReference type="PANTHER" id="PTHR48098:SF6">
    <property type="entry name" value="FERRI-BACILLIBACTIN ESTERASE BESA"/>
    <property type="match status" value="1"/>
</dbReference>
<organism evidence="1 2">
    <name type="scientific">Winogradskyella aquimaris</name>
    <dbReference type="NCBI Taxonomy" id="864074"/>
    <lineage>
        <taxon>Bacteria</taxon>
        <taxon>Pseudomonadati</taxon>
        <taxon>Bacteroidota</taxon>
        <taxon>Flavobacteriia</taxon>
        <taxon>Flavobacteriales</taxon>
        <taxon>Flavobacteriaceae</taxon>
        <taxon>Winogradskyella</taxon>
    </lineage>
</organism>
<keyword evidence="1" id="KW-0378">Hydrolase</keyword>
<evidence type="ECO:0000313" key="2">
    <source>
        <dbReference type="Proteomes" id="UP001285855"/>
    </source>
</evidence>